<protein>
    <submittedName>
        <fullName evidence="1">Uncharacterized protein</fullName>
    </submittedName>
</protein>
<keyword evidence="2" id="KW-1185">Reference proteome</keyword>
<dbReference type="Gene3D" id="2.50.20.10">
    <property type="entry name" value="Lipoprotein localisation LolA/LolB/LppX"/>
    <property type="match status" value="1"/>
</dbReference>
<name>A0A9Q4C3S3_9EURY</name>
<dbReference type="AlphaFoldDB" id="A0A9Q4C3S3"/>
<accession>A0A9Q4C3S3</accession>
<sequence>MDTKKAVAGVALVALVGAAVAFFLFFGEPTATDIGEGMEESYADVEDYEGTMTVTVVQTTEREQVVNGTAVRRQAEALAARNSSLTVEEAEQRIRDSLPESGEVETFNHTTVADVSFAKPDRYRYDYVEQPPDPRVGAVTTNGTAATVYRRGYEPEQRPLGQGDEILVGVRLGDYVPTVTDDYDIALNETASTDEAYVLDLTPVTGFEGALDRLHVDRGTNLPVRAERTVEETGSTTRTVVEYGYEYGVGVDASVFDIDPEQVEYPEVENRTEDVNMSRVQRMRQNISETARERGLWEVENVTREESDFETVEEGEDWLGRELPSLEADFEGFGVFDVRGTTVDNNSSLTVAYRNASNVFFVYYTAERESRFASWPAEDENEIFEQEEVGVGDRTGELHYYEIESGFGRSVVSYDCDGLLVEVYTDSLSNDALVSAADALGCS</sequence>
<dbReference type="Proteomes" id="UP001149411">
    <property type="component" value="Unassembled WGS sequence"/>
</dbReference>
<reference evidence="1" key="1">
    <citation type="submission" date="2022-09" db="EMBL/GenBank/DDBJ databases">
        <title>Haloadaptaus new haloarchaeum isolated from saline soil.</title>
        <authorList>
            <person name="Duran-Viseras A."/>
            <person name="Sanchez-Porro C."/>
            <person name="Ventosa A."/>
        </authorList>
    </citation>
    <scope>NUCLEOTIDE SEQUENCE</scope>
    <source>
        <strain evidence="1">F3-133</strain>
    </source>
</reference>
<comment type="caution">
    <text evidence="1">The sequence shown here is derived from an EMBL/GenBank/DDBJ whole genome shotgun (WGS) entry which is preliminary data.</text>
</comment>
<dbReference type="RefSeq" id="WP_266085473.1">
    <property type="nucleotide sequence ID" value="NZ_RKLV01000001.1"/>
</dbReference>
<organism evidence="1 2">
    <name type="scientific">Halorutilus salinus</name>
    <dbReference type="NCBI Taxonomy" id="2487751"/>
    <lineage>
        <taxon>Archaea</taxon>
        <taxon>Methanobacteriati</taxon>
        <taxon>Methanobacteriota</taxon>
        <taxon>Stenosarchaea group</taxon>
        <taxon>Halobacteria</taxon>
        <taxon>Halorutilales</taxon>
        <taxon>Halorutilaceae</taxon>
        <taxon>Halorutilus</taxon>
    </lineage>
</organism>
<proteinExistence type="predicted"/>
<gene>
    <name evidence="1" type="ORF">EGH25_00960</name>
</gene>
<evidence type="ECO:0000313" key="2">
    <source>
        <dbReference type="Proteomes" id="UP001149411"/>
    </source>
</evidence>
<evidence type="ECO:0000313" key="1">
    <source>
        <dbReference type="EMBL" id="MCX2817929.1"/>
    </source>
</evidence>
<dbReference type="EMBL" id="RKLV01000001">
    <property type="protein sequence ID" value="MCX2817929.1"/>
    <property type="molecule type" value="Genomic_DNA"/>
</dbReference>